<gene>
    <name evidence="2" type="ORF">COEU31_23370</name>
    <name evidence="3" type="ORF">DWX94_08535</name>
</gene>
<feature type="transmembrane region" description="Helical" evidence="1">
    <location>
        <begin position="81"/>
        <end position="99"/>
    </location>
</feature>
<feature type="transmembrane region" description="Helical" evidence="1">
    <location>
        <begin position="6"/>
        <end position="25"/>
    </location>
</feature>
<dbReference type="AlphaFoldDB" id="A0A174GM32"/>
<dbReference type="InterPro" id="IPR008407">
    <property type="entry name" value="Brnchd-chn_aa_trnsp_AzlD"/>
</dbReference>
<dbReference type="RefSeq" id="WP_004851383.1">
    <property type="nucleotide sequence ID" value="NZ_BLYL01000016.1"/>
</dbReference>
<evidence type="ECO:0000313" key="2">
    <source>
        <dbReference type="EMBL" id="GFO95291.1"/>
    </source>
</evidence>
<name>A0A174GM32_9FIRM</name>
<dbReference type="EMBL" id="QRVK01000019">
    <property type="protein sequence ID" value="RGS41464.1"/>
    <property type="molecule type" value="Genomic_DNA"/>
</dbReference>
<feature type="transmembrane region" description="Helical" evidence="1">
    <location>
        <begin position="37"/>
        <end position="55"/>
    </location>
</feature>
<evidence type="ECO:0000313" key="5">
    <source>
        <dbReference type="Proteomes" id="UP000660047"/>
    </source>
</evidence>
<dbReference type="OrthoDB" id="9811308at2"/>
<keyword evidence="1" id="KW-0812">Transmembrane</keyword>
<protein>
    <submittedName>
        <fullName evidence="3">AzlD domain-containing protein</fullName>
    </submittedName>
</protein>
<comment type="caution">
    <text evidence="2">The sequence shown here is derived from an EMBL/GenBank/DDBJ whole genome shotgun (WGS) entry which is preliminary data.</text>
</comment>
<feature type="transmembrane region" description="Helical" evidence="1">
    <location>
        <begin position="61"/>
        <end position="76"/>
    </location>
</feature>
<sequence length="102" mass="11403">MNIYIYIITMAVVTYLIRMVPLVAFRKKIENRFVNSFLYYVPYSCLTALTLPSILYSTESIISAVCGFAVALILGIKQKGLIVVAAAACVTVFVVEWILKLM</sequence>
<evidence type="ECO:0000256" key="1">
    <source>
        <dbReference type="SAM" id="Phobius"/>
    </source>
</evidence>
<reference evidence="3 4" key="1">
    <citation type="submission" date="2018-08" db="EMBL/GenBank/DDBJ databases">
        <title>A genome reference for cultivated species of the human gut microbiota.</title>
        <authorList>
            <person name="Zou Y."/>
            <person name="Xue W."/>
            <person name="Luo G."/>
        </authorList>
    </citation>
    <scope>NUCLEOTIDE SEQUENCE [LARGE SCALE GENOMIC DNA]</scope>
    <source>
        <strain evidence="3 4">AF22-21</strain>
    </source>
</reference>
<dbReference type="Proteomes" id="UP000660047">
    <property type="component" value="Unassembled WGS sequence"/>
</dbReference>
<dbReference type="Proteomes" id="UP000283295">
    <property type="component" value="Unassembled WGS sequence"/>
</dbReference>
<accession>A0A174GM32</accession>
<organism evidence="2 5">
    <name type="scientific">Coprococcus eutactus</name>
    <dbReference type="NCBI Taxonomy" id="33043"/>
    <lineage>
        <taxon>Bacteria</taxon>
        <taxon>Bacillati</taxon>
        <taxon>Bacillota</taxon>
        <taxon>Clostridia</taxon>
        <taxon>Lachnospirales</taxon>
        <taxon>Lachnospiraceae</taxon>
        <taxon>Coprococcus</taxon>
    </lineage>
</organism>
<evidence type="ECO:0000313" key="4">
    <source>
        <dbReference type="Proteomes" id="UP000283295"/>
    </source>
</evidence>
<evidence type="ECO:0000313" key="3">
    <source>
        <dbReference type="EMBL" id="RGS41464.1"/>
    </source>
</evidence>
<keyword evidence="1" id="KW-1133">Transmembrane helix</keyword>
<keyword evidence="1" id="KW-0472">Membrane</keyword>
<reference evidence="2" key="2">
    <citation type="submission" date="2020-06" db="EMBL/GenBank/DDBJ databases">
        <title>Characterization of fructooligosaccharide metabolism and fructooligosaccharide-degrading enzymes in human commensal butyrate producers.</title>
        <authorList>
            <person name="Tanno H."/>
            <person name="Fujii T."/>
            <person name="Hirano K."/>
            <person name="Maeno S."/>
            <person name="Tonozuka T."/>
            <person name="Sakamoto M."/>
            <person name="Ohkuma M."/>
            <person name="Tochio T."/>
            <person name="Endo A."/>
        </authorList>
    </citation>
    <scope>NUCLEOTIDE SEQUENCE</scope>
    <source>
        <strain evidence="2">JCM 31265</strain>
    </source>
</reference>
<dbReference type="Pfam" id="PF05437">
    <property type="entry name" value="AzlD"/>
    <property type="match status" value="1"/>
</dbReference>
<dbReference type="GeneID" id="92831404"/>
<proteinExistence type="predicted"/>
<dbReference type="EMBL" id="BLYL01000016">
    <property type="protein sequence ID" value="GFO95291.1"/>
    <property type="molecule type" value="Genomic_DNA"/>
</dbReference>